<dbReference type="SUPFAM" id="SSF51430">
    <property type="entry name" value="NAD(P)-linked oxidoreductase"/>
    <property type="match status" value="1"/>
</dbReference>
<dbReference type="InterPro" id="IPR023210">
    <property type="entry name" value="NADP_OxRdtase_dom"/>
</dbReference>
<name>A0A942Y994_9BACI</name>
<comment type="caution">
    <text evidence="3">The sequence shown here is derived from an EMBL/GenBank/DDBJ whole genome shotgun (WGS) entry which is preliminary data.</text>
</comment>
<dbReference type="PANTHER" id="PTHR43364:SF4">
    <property type="entry name" value="NAD(P)-LINKED OXIDOREDUCTASE SUPERFAMILY PROTEIN"/>
    <property type="match status" value="1"/>
</dbReference>
<dbReference type="Pfam" id="PF00248">
    <property type="entry name" value="Aldo_ket_red"/>
    <property type="match status" value="1"/>
</dbReference>
<dbReference type="InterPro" id="IPR036812">
    <property type="entry name" value="NAD(P)_OxRdtase_dom_sf"/>
</dbReference>
<protein>
    <submittedName>
        <fullName evidence="3">Aldo/keto reductase</fullName>
    </submittedName>
</protein>
<gene>
    <name evidence="3" type="ORF">KHB02_11770</name>
</gene>
<organism evidence="3">
    <name type="scientific">Neobacillus citreus</name>
    <dbReference type="NCBI Taxonomy" id="2833578"/>
    <lineage>
        <taxon>Bacteria</taxon>
        <taxon>Bacillati</taxon>
        <taxon>Bacillota</taxon>
        <taxon>Bacilli</taxon>
        <taxon>Bacillales</taxon>
        <taxon>Bacillaceae</taxon>
        <taxon>Neobacillus</taxon>
    </lineage>
</organism>
<dbReference type="GO" id="GO:0016491">
    <property type="term" value="F:oxidoreductase activity"/>
    <property type="evidence" value="ECO:0007669"/>
    <property type="project" value="UniProtKB-KW"/>
</dbReference>
<evidence type="ECO:0000313" key="3">
    <source>
        <dbReference type="EMBL" id="MBS4182063.1"/>
    </source>
</evidence>
<dbReference type="AlphaFoldDB" id="A0A942Y994"/>
<evidence type="ECO:0000259" key="2">
    <source>
        <dbReference type="Pfam" id="PF00248"/>
    </source>
</evidence>
<dbReference type="GO" id="GO:0005829">
    <property type="term" value="C:cytosol"/>
    <property type="evidence" value="ECO:0007669"/>
    <property type="project" value="TreeGrafter"/>
</dbReference>
<dbReference type="Gene3D" id="3.20.20.100">
    <property type="entry name" value="NADP-dependent oxidoreductase domain"/>
    <property type="match status" value="1"/>
</dbReference>
<sequence length="348" mass="36833">MARMEQRRTGRTGALVSALTLGTRSLAGVAARDADDAVRLVHEAFGRGITAVDVSDADGSGLAETVVGAALAGRRDDVFVSVRFGDPVDDDPAHRGTGRRWMFRAVERSLERLGVDVIDLYQPAHPDPATSLDETLDALADLVAQGKIRAFGIPGFPAEELVEAQWLRSGTKSPTATHVPYSILTRTAERTVFPVARRFGLGAFAAAPLAGGWLAGAYRGGTVQPRSPRTTDEPAVYDIGSPRNRRKLEVADALGRLADDAGLTLLELAVGFALTHPDVSSVVVGPRTVSHVDAYVQAAEVLLDDALLDAVDTVVQPGTHVLEADTGFALPALSPERLRGRVPSVALR</sequence>
<feature type="domain" description="NADP-dependent oxidoreductase" evidence="2">
    <location>
        <begin position="19"/>
        <end position="314"/>
    </location>
</feature>
<keyword evidence="1" id="KW-0560">Oxidoreductase</keyword>
<evidence type="ECO:0000256" key="1">
    <source>
        <dbReference type="ARBA" id="ARBA00023002"/>
    </source>
</evidence>
<accession>A0A942Y994</accession>
<reference evidence="3" key="1">
    <citation type="submission" date="2021-05" db="EMBL/GenBank/DDBJ databases">
        <title>Novel Bacillus species.</title>
        <authorList>
            <person name="Liu G."/>
        </authorList>
    </citation>
    <scope>NUCLEOTIDE SEQUENCE</scope>
    <source>
        <strain evidence="3">FJAT-50051</strain>
    </source>
</reference>
<dbReference type="PANTHER" id="PTHR43364">
    <property type="entry name" value="NADH-SPECIFIC METHYLGLYOXAL REDUCTASE-RELATED"/>
    <property type="match status" value="1"/>
</dbReference>
<dbReference type="InterPro" id="IPR050523">
    <property type="entry name" value="AKR_Detox_Biosynth"/>
</dbReference>
<dbReference type="EMBL" id="JAGYPE010000002">
    <property type="protein sequence ID" value="MBS4182063.1"/>
    <property type="molecule type" value="Genomic_DNA"/>
</dbReference>
<proteinExistence type="predicted"/>